<dbReference type="RefSeq" id="WP_395415753.1">
    <property type="nucleotide sequence ID" value="NZ_JBIPKE010000007.1"/>
</dbReference>
<dbReference type="PANTHER" id="PTHR30469">
    <property type="entry name" value="MULTIDRUG RESISTANCE PROTEIN MDTA"/>
    <property type="match status" value="1"/>
</dbReference>
<dbReference type="Gene3D" id="2.40.30.170">
    <property type="match status" value="1"/>
</dbReference>
<dbReference type="PROSITE" id="PS51257">
    <property type="entry name" value="PROKAR_LIPOPROTEIN"/>
    <property type="match status" value="1"/>
</dbReference>
<dbReference type="Gene3D" id="1.10.287.470">
    <property type="entry name" value="Helix hairpin bin"/>
    <property type="match status" value="1"/>
</dbReference>
<reference evidence="5 6" key="1">
    <citation type="journal article" date="2013" name="Int. J. Syst. Evol. Microbiol.">
        <title>Marinoscillum luteum sp. nov., isolated from marine sediment.</title>
        <authorList>
            <person name="Cha I.T."/>
            <person name="Park S.J."/>
            <person name="Kim S.J."/>
            <person name="Kim J.G."/>
            <person name="Jung M.Y."/>
            <person name="Shin K.S."/>
            <person name="Kwon K.K."/>
            <person name="Yang S.H."/>
            <person name="Seo Y.S."/>
            <person name="Rhee S.K."/>
        </authorList>
    </citation>
    <scope>NUCLEOTIDE SEQUENCE [LARGE SCALE GENOMIC DNA]</scope>
    <source>
        <strain evidence="5 6">KCTC 23939</strain>
    </source>
</reference>
<keyword evidence="2" id="KW-0175">Coiled coil</keyword>
<evidence type="ECO:0000256" key="1">
    <source>
        <dbReference type="ARBA" id="ARBA00009477"/>
    </source>
</evidence>
<evidence type="ECO:0000256" key="2">
    <source>
        <dbReference type="SAM" id="Coils"/>
    </source>
</evidence>
<accession>A0ABW7N2N1</accession>
<dbReference type="InterPro" id="IPR058627">
    <property type="entry name" value="MdtA-like_C"/>
</dbReference>
<gene>
    <name evidence="5" type="ORF">ACHKAR_00620</name>
</gene>
<dbReference type="NCBIfam" id="TIGR01730">
    <property type="entry name" value="RND_mfp"/>
    <property type="match status" value="1"/>
</dbReference>
<dbReference type="Pfam" id="PF25967">
    <property type="entry name" value="RND-MFP_C"/>
    <property type="match status" value="1"/>
</dbReference>
<dbReference type="PANTHER" id="PTHR30469:SF15">
    <property type="entry name" value="HLYD FAMILY OF SECRETION PROTEINS"/>
    <property type="match status" value="1"/>
</dbReference>
<proteinExistence type="inferred from homology"/>
<feature type="domain" description="Multidrug resistance protein MdtA-like C-terminal permuted SH3" evidence="4">
    <location>
        <begin position="306"/>
        <end position="361"/>
    </location>
</feature>
<comment type="similarity">
    <text evidence="1">Belongs to the membrane fusion protein (MFP) (TC 8.A.1) family.</text>
</comment>
<dbReference type="Gene3D" id="2.40.50.100">
    <property type="match status" value="1"/>
</dbReference>
<dbReference type="Pfam" id="PF25893">
    <property type="entry name" value="HH_CzcB"/>
    <property type="match status" value="1"/>
</dbReference>
<evidence type="ECO:0000259" key="3">
    <source>
        <dbReference type="Pfam" id="PF25893"/>
    </source>
</evidence>
<protein>
    <submittedName>
        <fullName evidence="5">Efflux RND transporter periplasmic adaptor subunit</fullName>
    </submittedName>
</protein>
<sequence length="380" mass="42122">MRKINQITYIVIISALVYACGGTEAAKDKVTELNELKAQQKELETKISDLEAELIQSGQLEKKEGNKVLITTLKMTPDSFEHWVEVRGTVASRKNVMLSAETMGRIESIRVTEGQKVSKGQLLVQLDADILRNSISEVKTQLELAATIYERQAKLWEQNIGTEVQYLQAKNNKEALESKLKTLNSQLSQSNVVAPFNGIIDNIPVREGEMTSPGMPLVRIVNQNDTYISADVSESFLGKFQVGQQVKIYFPSLDKEVVSKIASLGQVIKSENRTFEVEVGLPAVNFPIKPNQVVVLHMIDYQTDKALVVPTKLVQRDSKGSYVYELVDKEGKLVASKVYVKPGVSYNLETEIVEGLSAGQLIAYEGYRELAPGAAVTIKN</sequence>
<feature type="coiled-coil region" evidence="2">
    <location>
        <begin position="166"/>
        <end position="193"/>
    </location>
</feature>
<dbReference type="Gene3D" id="2.40.420.20">
    <property type="match status" value="1"/>
</dbReference>
<evidence type="ECO:0000313" key="5">
    <source>
        <dbReference type="EMBL" id="MFH6981914.1"/>
    </source>
</evidence>
<keyword evidence="6" id="KW-1185">Reference proteome</keyword>
<name>A0ABW7N2N1_9BACT</name>
<dbReference type="EMBL" id="JBIPKE010000007">
    <property type="protein sequence ID" value="MFH6981914.1"/>
    <property type="molecule type" value="Genomic_DNA"/>
</dbReference>
<dbReference type="InterPro" id="IPR058648">
    <property type="entry name" value="HH_CzcB-like"/>
</dbReference>
<evidence type="ECO:0000259" key="4">
    <source>
        <dbReference type="Pfam" id="PF25967"/>
    </source>
</evidence>
<dbReference type="Proteomes" id="UP001610063">
    <property type="component" value="Unassembled WGS sequence"/>
</dbReference>
<feature type="coiled-coil region" evidence="2">
    <location>
        <begin position="26"/>
        <end position="53"/>
    </location>
</feature>
<dbReference type="InterPro" id="IPR006143">
    <property type="entry name" value="RND_pump_MFP"/>
</dbReference>
<dbReference type="SUPFAM" id="SSF111369">
    <property type="entry name" value="HlyD-like secretion proteins"/>
    <property type="match status" value="1"/>
</dbReference>
<organism evidence="5 6">
    <name type="scientific">Marinoscillum luteum</name>
    <dbReference type="NCBI Taxonomy" id="861051"/>
    <lineage>
        <taxon>Bacteria</taxon>
        <taxon>Pseudomonadati</taxon>
        <taxon>Bacteroidota</taxon>
        <taxon>Cytophagia</taxon>
        <taxon>Cytophagales</taxon>
        <taxon>Reichenbachiellaceae</taxon>
        <taxon>Marinoscillum</taxon>
    </lineage>
</organism>
<comment type="caution">
    <text evidence="5">The sequence shown here is derived from an EMBL/GenBank/DDBJ whole genome shotgun (WGS) entry which is preliminary data.</text>
</comment>
<evidence type="ECO:0000313" key="6">
    <source>
        <dbReference type="Proteomes" id="UP001610063"/>
    </source>
</evidence>
<feature type="domain" description="CzcB-like alpha-helical hairpin" evidence="3">
    <location>
        <begin position="135"/>
        <end position="188"/>
    </location>
</feature>